<evidence type="ECO:0008006" key="3">
    <source>
        <dbReference type="Google" id="ProtNLM"/>
    </source>
</evidence>
<dbReference type="InterPro" id="IPR053134">
    <property type="entry name" value="RNA-dir_DNA_polymerase"/>
</dbReference>
<dbReference type="SUPFAM" id="SSF56672">
    <property type="entry name" value="DNA/RNA polymerases"/>
    <property type="match status" value="1"/>
</dbReference>
<dbReference type="InterPro" id="IPR043502">
    <property type="entry name" value="DNA/RNA_pol_sf"/>
</dbReference>
<dbReference type="PANTHER" id="PTHR24559:SF444">
    <property type="entry name" value="REVERSE TRANSCRIPTASE DOMAIN-CONTAINING PROTEIN"/>
    <property type="match status" value="1"/>
</dbReference>
<evidence type="ECO:0000313" key="1">
    <source>
        <dbReference type="EMBL" id="PKU61005.1"/>
    </source>
</evidence>
<reference evidence="1 2" key="1">
    <citation type="journal article" date="2016" name="Sci. Rep.">
        <title>The Dendrobium catenatum Lindl. genome sequence provides insights into polysaccharide synthase, floral development and adaptive evolution.</title>
        <authorList>
            <person name="Zhang G.Q."/>
            <person name="Xu Q."/>
            <person name="Bian C."/>
            <person name="Tsai W.C."/>
            <person name="Yeh C.M."/>
            <person name="Liu K.W."/>
            <person name="Yoshida K."/>
            <person name="Zhang L.S."/>
            <person name="Chang S.B."/>
            <person name="Chen F."/>
            <person name="Shi Y."/>
            <person name="Su Y.Y."/>
            <person name="Zhang Y.Q."/>
            <person name="Chen L.J."/>
            <person name="Yin Y."/>
            <person name="Lin M."/>
            <person name="Huang H."/>
            <person name="Deng H."/>
            <person name="Wang Z.W."/>
            <person name="Zhu S.L."/>
            <person name="Zhao X."/>
            <person name="Deng C."/>
            <person name="Niu S.C."/>
            <person name="Huang J."/>
            <person name="Wang M."/>
            <person name="Liu G.H."/>
            <person name="Yang H.J."/>
            <person name="Xiao X.J."/>
            <person name="Hsiao Y.Y."/>
            <person name="Wu W.L."/>
            <person name="Chen Y.Y."/>
            <person name="Mitsuda N."/>
            <person name="Ohme-Takagi M."/>
            <person name="Luo Y.B."/>
            <person name="Van de Peer Y."/>
            <person name="Liu Z.J."/>
        </authorList>
    </citation>
    <scope>NUCLEOTIDE SEQUENCE [LARGE SCALE GENOMIC DNA]</scope>
    <source>
        <tissue evidence="1">The whole plant</tissue>
    </source>
</reference>
<proteinExistence type="predicted"/>
<dbReference type="Proteomes" id="UP000233837">
    <property type="component" value="Unassembled WGS sequence"/>
</dbReference>
<dbReference type="Gene3D" id="3.30.70.270">
    <property type="match status" value="1"/>
</dbReference>
<dbReference type="EMBL" id="KZ503859">
    <property type="protein sequence ID" value="PKU61005.1"/>
    <property type="molecule type" value="Genomic_DNA"/>
</dbReference>
<name>A0A2I0VC60_9ASPA</name>
<organism evidence="1 2">
    <name type="scientific">Dendrobium catenatum</name>
    <dbReference type="NCBI Taxonomy" id="906689"/>
    <lineage>
        <taxon>Eukaryota</taxon>
        <taxon>Viridiplantae</taxon>
        <taxon>Streptophyta</taxon>
        <taxon>Embryophyta</taxon>
        <taxon>Tracheophyta</taxon>
        <taxon>Spermatophyta</taxon>
        <taxon>Magnoliopsida</taxon>
        <taxon>Liliopsida</taxon>
        <taxon>Asparagales</taxon>
        <taxon>Orchidaceae</taxon>
        <taxon>Epidendroideae</taxon>
        <taxon>Malaxideae</taxon>
        <taxon>Dendrobiinae</taxon>
        <taxon>Dendrobium</taxon>
    </lineage>
</organism>
<protein>
    <recommendedName>
        <fullName evidence="3">Reverse transcriptase domain-containing protein</fullName>
    </recommendedName>
</protein>
<reference evidence="1 2" key="2">
    <citation type="journal article" date="2017" name="Nature">
        <title>The Apostasia genome and the evolution of orchids.</title>
        <authorList>
            <person name="Zhang G.Q."/>
            <person name="Liu K.W."/>
            <person name="Li Z."/>
            <person name="Lohaus R."/>
            <person name="Hsiao Y.Y."/>
            <person name="Niu S.C."/>
            <person name="Wang J.Y."/>
            <person name="Lin Y.C."/>
            <person name="Xu Q."/>
            <person name="Chen L.J."/>
            <person name="Yoshida K."/>
            <person name="Fujiwara S."/>
            <person name="Wang Z.W."/>
            <person name="Zhang Y.Q."/>
            <person name="Mitsuda N."/>
            <person name="Wang M."/>
            <person name="Liu G.H."/>
            <person name="Pecoraro L."/>
            <person name="Huang H.X."/>
            <person name="Xiao X.J."/>
            <person name="Lin M."/>
            <person name="Wu X.Y."/>
            <person name="Wu W.L."/>
            <person name="Chen Y.Y."/>
            <person name="Chang S.B."/>
            <person name="Sakamoto S."/>
            <person name="Ohme-Takagi M."/>
            <person name="Yagi M."/>
            <person name="Zeng S.J."/>
            <person name="Shen C.Y."/>
            <person name="Yeh C.M."/>
            <person name="Luo Y.B."/>
            <person name="Tsai W.C."/>
            <person name="Van de Peer Y."/>
            <person name="Liu Z.J."/>
        </authorList>
    </citation>
    <scope>NUCLEOTIDE SEQUENCE [LARGE SCALE GENOMIC DNA]</scope>
    <source>
        <tissue evidence="1">The whole plant</tissue>
    </source>
</reference>
<keyword evidence="2" id="KW-1185">Reference proteome</keyword>
<dbReference type="PANTHER" id="PTHR24559">
    <property type="entry name" value="TRANSPOSON TY3-I GAG-POL POLYPROTEIN"/>
    <property type="match status" value="1"/>
</dbReference>
<accession>A0A2I0VC60</accession>
<dbReference type="AlphaFoldDB" id="A0A2I0VC60"/>
<gene>
    <name evidence="1" type="ORF">MA16_Dca025646</name>
</gene>
<sequence>MPFSLCNALATFQRCMLSIFSNLIEHDINIFIDNFSIYGITFDSYLKYLIIVLKRCVEINLVLN</sequence>
<dbReference type="InterPro" id="IPR043128">
    <property type="entry name" value="Rev_trsase/Diguanyl_cyclase"/>
</dbReference>
<evidence type="ECO:0000313" key="2">
    <source>
        <dbReference type="Proteomes" id="UP000233837"/>
    </source>
</evidence>